<reference evidence="3 4" key="1">
    <citation type="submission" date="2020-12" db="EMBL/GenBank/DDBJ databases">
        <title>Concerted genomic and epigenomic changes stabilize Arabidopsis allopolyploids.</title>
        <authorList>
            <person name="Chen Z."/>
        </authorList>
    </citation>
    <scope>NUCLEOTIDE SEQUENCE [LARGE SCALE GENOMIC DNA]</scope>
    <source>
        <strain evidence="3">As9502</strain>
        <tissue evidence="3">Leaf</tissue>
    </source>
</reference>
<evidence type="ECO:0000259" key="2">
    <source>
        <dbReference type="PROSITE" id="PS50181"/>
    </source>
</evidence>
<dbReference type="EMBL" id="JAEFBJ010000011">
    <property type="protein sequence ID" value="KAG7557730.1"/>
    <property type="molecule type" value="Genomic_DNA"/>
</dbReference>
<gene>
    <name evidence="3" type="ORF">ISN44_As11g036860</name>
</gene>
<dbReference type="SMART" id="SM00256">
    <property type="entry name" value="FBOX"/>
    <property type="match status" value="1"/>
</dbReference>
<evidence type="ECO:0000313" key="4">
    <source>
        <dbReference type="Proteomes" id="UP000694251"/>
    </source>
</evidence>
<keyword evidence="4" id="KW-1185">Reference proteome</keyword>
<dbReference type="Proteomes" id="UP000694251">
    <property type="component" value="Chromosome 11"/>
</dbReference>
<proteinExistence type="predicted"/>
<accession>A0A8T1ZES6</accession>
<name>A0A8T1ZES6_ARASU</name>
<comment type="caution">
    <text evidence="3">The sequence shown here is derived from an EMBL/GenBank/DDBJ whole genome shotgun (WGS) entry which is preliminary data.</text>
</comment>
<organism evidence="3 4">
    <name type="scientific">Arabidopsis suecica</name>
    <name type="common">Swedish thale-cress</name>
    <name type="synonym">Cardaminopsis suecica</name>
    <dbReference type="NCBI Taxonomy" id="45249"/>
    <lineage>
        <taxon>Eukaryota</taxon>
        <taxon>Viridiplantae</taxon>
        <taxon>Streptophyta</taxon>
        <taxon>Embryophyta</taxon>
        <taxon>Tracheophyta</taxon>
        <taxon>Spermatophyta</taxon>
        <taxon>Magnoliopsida</taxon>
        <taxon>eudicotyledons</taxon>
        <taxon>Gunneridae</taxon>
        <taxon>Pentapetalae</taxon>
        <taxon>rosids</taxon>
        <taxon>malvids</taxon>
        <taxon>Brassicales</taxon>
        <taxon>Brassicaceae</taxon>
        <taxon>Camelineae</taxon>
        <taxon>Arabidopsis</taxon>
    </lineage>
</organism>
<sequence length="243" mass="27141">MSSSSSSPLPPAMKNGESRNWTELPPELTSSILHRLGAIEILLNAQRVCRSWRRICKDPSMWRKIDIKIPRKFEDLFHDLEAVYRRAVDLSQGGLIEINIEHLTNTSLLNYIADRSSNLRRLGVVDCGPVMSSGVVEAVMKLPLLEEVEITYESSIREQDLKVVGQSCPNLRTLKLNCIGDFKCCDKVALAIAETMPGLRHLRLSRNGLSDTGLNAILEGCPHLENLELHKCLNINLVGDMGK</sequence>
<dbReference type="AlphaFoldDB" id="A0A8T1ZES6"/>
<dbReference type="PROSITE" id="PS50181">
    <property type="entry name" value="FBOX"/>
    <property type="match status" value="1"/>
</dbReference>
<dbReference type="Pfam" id="PF12937">
    <property type="entry name" value="F-box-like"/>
    <property type="match status" value="1"/>
</dbReference>
<protein>
    <submittedName>
        <fullName evidence="3">F-box domain</fullName>
    </submittedName>
</protein>
<feature type="domain" description="F-box" evidence="2">
    <location>
        <begin position="18"/>
        <end position="65"/>
    </location>
</feature>
<dbReference type="PANTHER" id="PTHR38926:SF2">
    <property type="entry name" value="F-BOX_LRR-REPEAT PROTEIN 21-RELATED"/>
    <property type="match status" value="1"/>
</dbReference>
<evidence type="ECO:0000313" key="3">
    <source>
        <dbReference type="EMBL" id="KAG7557730.1"/>
    </source>
</evidence>
<dbReference type="CDD" id="cd22164">
    <property type="entry name" value="F-box_AtSKIP19-like"/>
    <property type="match status" value="1"/>
</dbReference>
<evidence type="ECO:0000256" key="1">
    <source>
        <dbReference type="SAM" id="MobiDB-lite"/>
    </source>
</evidence>
<feature type="region of interest" description="Disordered" evidence="1">
    <location>
        <begin position="1"/>
        <end position="21"/>
    </location>
</feature>
<dbReference type="InterPro" id="IPR001810">
    <property type="entry name" value="F-box_dom"/>
</dbReference>
<dbReference type="OrthoDB" id="2095648at2759"/>
<dbReference type="PANTHER" id="PTHR38926">
    <property type="entry name" value="F-BOX DOMAIN CONTAINING PROTEIN, EXPRESSED"/>
    <property type="match status" value="1"/>
</dbReference>